<dbReference type="PROSITE" id="PS00136">
    <property type="entry name" value="SUBTILASE_ASP"/>
    <property type="match status" value="1"/>
</dbReference>
<evidence type="ECO:0000256" key="4">
    <source>
        <dbReference type="PROSITE-ProRule" id="PRU01240"/>
    </source>
</evidence>
<dbReference type="KEGG" id="vos:KNV97_08835"/>
<dbReference type="PANTHER" id="PTHR43806">
    <property type="entry name" value="PEPTIDASE S8"/>
    <property type="match status" value="1"/>
</dbReference>
<dbReference type="PROSITE" id="PS00137">
    <property type="entry name" value="SUBTILASE_HIS"/>
    <property type="match status" value="1"/>
</dbReference>
<feature type="domain" description="Peptidase S8/S53" evidence="6">
    <location>
        <begin position="186"/>
        <end position="438"/>
    </location>
</feature>
<evidence type="ECO:0000256" key="1">
    <source>
        <dbReference type="ARBA" id="ARBA00022670"/>
    </source>
</evidence>
<comment type="similarity">
    <text evidence="4">Belongs to the peptidase S8 family.</text>
</comment>
<dbReference type="InterPro" id="IPR023827">
    <property type="entry name" value="Peptidase_S8_Asp-AS"/>
</dbReference>
<dbReference type="InterPro" id="IPR023828">
    <property type="entry name" value="Peptidase_S8_Ser-AS"/>
</dbReference>
<dbReference type="GO" id="GO:0006508">
    <property type="term" value="P:proteolysis"/>
    <property type="evidence" value="ECO:0007669"/>
    <property type="project" value="UniProtKB-KW"/>
</dbReference>
<evidence type="ECO:0000259" key="7">
    <source>
        <dbReference type="Pfam" id="PF22148"/>
    </source>
</evidence>
<evidence type="ECO:0000256" key="5">
    <source>
        <dbReference type="SAM" id="SignalP"/>
    </source>
</evidence>
<feature type="active site" description="Charge relay system" evidence="4">
    <location>
        <position position="227"/>
    </location>
</feature>
<proteinExistence type="inferred from homology"/>
<evidence type="ECO:0000256" key="2">
    <source>
        <dbReference type="ARBA" id="ARBA00022801"/>
    </source>
</evidence>
<dbReference type="PANTHER" id="PTHR43806:SF11">
    <property type="entry name" value="CEREVISIN-RELATED"/>
    <property type="match status" value="1"/>
</dbReference>
<feature type="domain" description="Fervidolysin-like N-terminal prodomain" evidence="7">
    <location>
        <begin position="46"/>
        <end position="112"/>
    </location>
</feature>
<keyword evidence="2 4" id="KW-0378">Hydrolase</keyword>
<dbReference type="InterPro" id="IPR054399">
    <property type="entry name" value="Fervidolysin-like_N_prodom"/>
</dbReference>
<keyword evidence="1 4" id="KW-0645">Protease</keyword>
<feature type="signal peptide" evidence="5">
    <location>
        <begin position="1"/>
        <end position="27"/>
    </location>
</feature>
<keyword evidence="5" id="KW-0732">Signal</keyword>
<evidence type="ECO:0000313" key="9">
    <source>
        <dbReference type="Proteomes" id="UP000694232"/>
    </source>
</evidence>
<protein>
    <submittedName>
        <fullName evidence="8">S8 family serine peptidase</fullName>
    </submittedName>
</protein>
<reference evidence="8" key="1">
    <citation type="submission" date="2021-06" db="EMBL/GenBank/DDBJ databases">
        <title>Vibrio nov. sp., novel gut bacterium isolated from Yellow Sea oyster.</title>
        <authorList>
            <person name="Muhammad N."/>
            <person name="Nguyen T.H."/>
            <person name="Lee Y.-J."/>
            <person name="Ko J."/>
            <person name="Kim S.-G."/>
        </authorList>
    </citation>
    <scope>NUCLEOTIDE SEQUENCE</scope>
    <source>
        <strain evidence="8">OG9-811</strain>
    </source>
</reference>
<evidence type="ECO:0000259" key="6">
    <source>
        <dbReference type="Pfam" id="PF00082"/>
    </source>
</evidence>
<dbReference type="InterPro" id="IPR000209">
    <property type="entry name" value="Peptidase_S8/S53_dom"/>
</dbReference>
<dbReference type="PROSITE" id="PS51892">
    <property type="entry name" value="SUBTILASE"/>
    <property type="match status" value="1"/>
</dbReference>
<evidence type="ECO:0000313" key="8">
    <source>
        <dbReference type="EMBL" id="QXO18364.1"/>
    </source>
</evidence>
<feature type="active site" description="Charge relay system" evidence="4">
    <location>
        <position position="193"/>
    </location>
</feature>
<dbReference type="Pfam" id="PF00082">
    <property type="entry name" value="Peptidase_S8"/>
    <property type="match status" value="1"/>
</dbReference>
<dbReference type="AlphaFoldDB" id="A0A975YP56"/>
<dbReference type="EMBL" id="CP076643">
    <property type="protein sequence ID" value="QXO18364.1"/>
    <property type="molecule type" value="Genomic_DNA"/>
</dbReference>
<dbReference type="Pfam" id="PF22148">
    <property type="entry name" value="Fervidolysin_NPro-like"/>
    <property type="match status" value="1"/>
</dbReference>
<organism evidence="8 9">
    <name type="scientific">Vibrio ostreae</name>
    <dbReference type="NCBI Taxonomy" id="2841925"/>
    <lineage>
        <taxon>Bacteria</taxon>
        <taxon>Pseudomonadati</taxon>
        <taxon>Pseudomonadota</taxon>
        <taxon>Gammaproteobacteria</taxon>
        <taxon>Vibrionales</taxon>
        <taxon>Vibrionaceae</taxon>
        <taxon>Vibrio</taxon>
    </lineage>
</organism>
<feature type="chain" id="PRO_5038043958" evidence="5">
    <location>
        <begin position="28"/>
        <end position="571"/>
    </location>
</feature>
<keyword evidence="3 4" id="KW-0720">Serine protease</keyword>
<accession>A0A975YP56</accession>
<dbReference type="InterPro" id="IPR022398">
    <property type="entry name" value="Peptidase_S8_His-AS"/>
</dbReference>
<dbReference type="RefSeq" id="WP_218562911.1">
    <property type="nucleotide sequence ID" value="NZ_CP076643.1"/>
</dbReference>
<feature type="active site" description="Charge relay system" evidence="4">
    <location>
        <position position="403"/>
    </location>
</feature>
<evidence type="ECO:0000256" key="3">
    <source>
        <dbReference type="ARBA" id="ARBA00022825"/>
    </source>
</evidence>
<name>A0A975YP56_9VIBR</name>
<dbReference type="InterPro" id="IPR050131">
    <property type="entry name" value="Peptidase_S8_subtilisin-like"/>
</dbReference>
<sequence length="571" mass="59405">MVSRAFRLPRSLWMALTLAMLPMCIQAAQPFQALQTRAQALQTRASEDTVLVKFKPGSAADERRSAHTQAQGNVRKRIESIGVDVVQVPKGSVSAAIALYSNNPNVVYAEPNYVRPLYFPATNEGSEPGLGISNNFDQQYGLHNTGQAFGAVADALGNLIVPAYQATPDADINAPEGWAAANNQAEVAVAVIDSGVTCAHLDLAGKCIEEINFVTSHGSGPEDVLGHGTHVAGIIAATTNNGIGIAGVAPQAKIGAMKVCWEDISLAWLGIIISQCEDADVASALTYVADSGLYRVINISLAGTEVSSTLGTAIKYAWDQGLVIIGAAGNAYSSEVYYPAGYDEVIAVGATDYHDNLAAYSTFGHWVSVLAPGTAILSTVPGGACGQPADDPSDCYDYKSGTSMAAPHVAGVAAVMAAQYPQLTNAQIRAAIEGSADPIGALGQNFHAWSIYGRVNLLAALNYGSAPIIAETHSVTAILAETVNAGKGSKQGRVTVTVRDNLGHPVNGAVVQGDFDVDSHTSVTQVTDSAGNAVFTSQYSAKGSITFSFCVTNIASSATSWSETERCVSFP</sequence>
<dbReference type="GO" id="GO:0004252">
    <property type="term" value="F:serine-type endopeptidase activity"/>
    <property type="evidence" value="ECO:0007669"/>
    <property type="project" value="UniProtKB-UniRule"/>
</dbReference>
<dbReference type="PROSITE" id="PS00138">
    <property type="entry name" value="SUBTILASE_SER"/>
    <property type="match status" value="1"/>
</dbReference>
<keyword evidence="9" id="KW-1185">Reference proteome</keyword>
<gene>
    <name evidence="8" type="ORF">KNV97_08835</name>
</gene>
<dbReference type="Proteomes" id="UP000694232">
    <property type="component" value="Chromosome 1"/>
</dbReference>